<sequence length="110" mass="13373">MEEKGRVETLDNKNKELEDMKNKVGGEKEKAKNRKRKEEEWKIRRGNMKNGRYGEKGKRYKGRERGEEGRGMEDKCVVKREKKDREEWKKGDVKGRRKEKKEDVWKISMW</sequence>
<evidence type="ECO:0000256" key="1">
    <source>
        <dbReference type="SAM" id="MobiDB-lite"/>
    </source>
</evidence>
<accession>A0A8D8LEQ6</accession>
<feature type="compositionally biased region" description="Basic and acidic residues" evidence="1">
    <location>
        <begin position="52"/>
        <end position="73"/>
    </location>
</feature>
<dbReference type="AlphaFoldDB" id="A0A8D8LEQ6"/>
<dbReference type="EMBL" id="HBUF01009050">
    <property type="protein sequence ID" value="CAG6607736.1"/>
    <property type="molecule type" value="Transcribed_RNA"/>
</dbReference>
<evidence type="ECO:0000313" key="2">
    <source>
        <dbReference type="EMBL" id="CAG6607736.1"/>
    </source>
</evidence>
<reference evidence="2" key="1">
    <citation type="submission" date="2021-05" db="EMBL/GenBank/DDBJ databases">
        <authorList>
            <person name="Alioto T."/>
            <person name="Alioto T."/>
            <person name="Gomez Garrido J."/>
        </authorList>
    </citation>
    <scope>NUCLEOTIDE SEQUENCE</scope>
</reference>
<feature type="compositionally biased region" description="Basic and acidic residues" evidence="1">
    <location>
        <begin position="1"/>
        <end position="43"/>
    </location>
</feature>
<protein>
    <submittedName>
        <fullName evidence="2">Uncharacterized protein</fullName>
    </submittedName>
</protein>
<organism evidence="2">
    <name type="scientific">Cacopsylla melanoneura</name>
    <dbReference type="NCBI Taxonomy" id="428564"/>
    <lineage>
        <taxon>Eukaryota</taxon>
        <taxon>Metazoa</taxon>
        <taxon>Ecdysozoa</taxon>
        <taxon>Arthropoda</taxon>
        <taxon>Hexapoda</taxon>
        <taxon>Insecta</taxon>
        <taxon>Pterygota</taxon>
        <taxon>Neoptera</taxon>
        <taxon>Paraneoptera</taxon>
        <taxon>Hemiptera</taxon>
        <taxon>Sternorrhyncha</taxon>
        <taxon>Psylloidea</taxon>
        <taxon>Psyllidae</taxon>
        <taxon>Psyllinae</taxon>
        <taxon>Cacopsylla</taxon>
    </lineage>
</organism>
<feature type="region of interest" description="Disordered" evidence="1">
    <location>
        <begin position="1"/>
        <end position="73"/>
    </location>
</feature>
<proteinExistence type="predicted"/>
<name>A0A8D8LEQ6_9HEMI</name>